<gene>
    <name evidence="8" type="ORF">CARUB_v10025436mg</name>
</gene>
<sequence length="532" mass="58700">MAPLSIQYQNPFRNNDDDAGKRTDVSKYRQVPPVSRYPAGSPHFSPGPRFTQSSPTFSYIPQTSPSSTSFHTSLAHVYRPSPSPYRPPVSPSPSSFRPPVCPSPSPYRPRLCPSPSSYRPPVCPSQFGRGSFPHSNPKPQLETQLMPVISSTPPPPSHIYYSNMSVSQPAPVYSSVPSSPMSSSILSMTQPSPVLSNFPSSTEYYSSYPSVSNMAPVFSSSPSSPIYSSNMPVTQSKPVFSSLLSSPDNSSYSLMNQSNHVSTLSLVDYSGSQGTQPGHVSSSIPSSHVHSSMLSSPSLACGEPLLPRYPTPPSSHVDNRVSNMRFSQNPSPLPPLVPVRKFKSGPTTISGVKRRAGKEIDPRTRHYQNVPMDSCFNDMIKTSLSPQVNFPVDGNGGYSSLKSKTYAQSIREIESHEDKKKKRLLANRESAARSKERKDSYVASLERRIMSLQSEYNSLYHTVTVLEKNKAMTMQEIKQMQLRIQYLEDMKLIRDEISMLKGESTLSGQESVDAQRLKEAIVVNQQMSAEIE</sequence>
<dbReference type="Proteomes" id="UP000029121">
    <property type="component" value="Unassembled WGS sequence"/>
</dbReference>
<evidence type="ECO:0000256" key="2">
    <source>
        <dbReference type="ARBA" id="ARBA00023015"/>
    </source>
</evidence>
<feature type="compositionally biased region" description="Basic and acidic residues" evidence="6">
    <location>
        <begin position="14"/>
        <end position="27"/>
    </location>
</feature>
<dbReference type="GO" id="GO:0003700">
    <property type="term" value="F:DNA-binding transcription factor activity"/>
    <property type="evidence" value="ECO:0007669"/>
    <property type="project" value="InterPro"/>
</dbReference>
<dbReference type="SMART" id="SM00338">
    <property type="entry name" value="BRLZ"/>
    <property type="match status" value="1"/>
</dbReference>
<dbReference type="PANTHER" id="PTHR13690">
    <property type="entry name" value="TRANSCRIPTION FACTOR POSF21-RELATED"/>
    <property type="match status" value="1"/>
</dbReference>
<evidence type="ECO:0000256" key="4">
    <source>
        <dbReference type="ARBA" id="ARBA00023163"/>
    </source>
</evidence>
<keyword evidence="2" id="KW-0805">Transcription regulation</keyword>
<keyword evidence="5" id="KW-0539">Nucleus</keyword>
<keyword evidence="9" id="KW-1185">Reference proteome</keyword>
<reference evidence="9" key="1">
    <citation type="journal article" date="2013" name="Nat. Genet.">
        <title>The Capsella rubella genome and the genomic consequences of rapid mating system evolution.</title>
        <authorList>
            <person name="Slotte T."/>
            <person name="Hazzouri K.M."/>
            <person name="Agren J.A."/>
            <person name="Koenig D."/>
            <person name="Maumus F."/>
            <person name="Guo Y.L."/>
            <person name="Steige K."/>
            <person name="Platts A.E."/>
            <person name="Escobar J.S."/>
            <person name="Newman L.K."/>
            <person name="Wang W."/>
            <person name="Mandakova T."/>
            <person name="Vello E."/>
            <person name="Smith L.M."/>
            <person name="Henz S.R."/>
            <person name="Steffen J."/>
            <person name="Takuno S."/>
            <person name="Brandvain Y."/>
            <person name="Coop G."/>
            <person name="Andolfatto P."/>
            <person name="Hu T.T."/>
            <person name="Blanchette M."/>
            <person name="Clark R.M."/>
            <person name="Quesneville H."/>
            <person name="Nordborg M."/>
            <person name="Gaut B.S."/>
            <person name="Lysak M.A."/>
            <person name="Jenkins J."/>
            <person name="Grimwood J."/>
            <person name="Chapman J."/>
            <person name="Prochnik S."/>
            <person name="Shu S."/>
            <person name="Rokhsar D."/>
            <person name="Schmutz J."/>
            <person name="Weigel D."/>
            <person name="Wright S.I."/>
        </authorList>
    </citation>
    <scope>NUCLEOTIDE SEQUENCE [LARGE SCALE GENOMIC DNA]</scope>
    <source>
        <strain evidence="9">cv. Monte Gargano</strain>
    </source>
</reference>
<feature type="region of interest" description="Disordered" evidence="6">
    <location>
        <begin position="270"/>
        <end position="293"/>
    </location>
</feature>
<organism evidence="8 9">
    <name type="scientific">Capsella rubella</name>
    <dbReference type="NCBI Taxonomy" id="81985"/>
    <lineage>
        <taxon>Eukaryota</taxon>
        <taxon>Viridiplantae</taxon>
        <taxon>Streptophyta</taxon>
        <taxon>Embryophyta</taxon>
        <taxon>Tracheophyta</taxon>
        <taxon>Spermatophyta</taxon>
        <taxon>Magnoliopsida</taxon>
        <taxon>eudicotyledons</taxon>
        <taxon>Gunneridae</taxon>
        <taxon>Pentapetalae</taxon>
        <taxon>rosids</taxon>
        <taxon>malvids</taxon>
        <taxon>Brassicales</taxon>
        <taxon>Brassicaceae</taxon>
        <taxon>Camelineae</taxon>
        <taxon>Capsella</taxon>
    </lineage>
</organism>
<protein>
    <recommendedName>
        <fullName evidence="7">BZIP domain-containing protein</fullName>
    </recommendedName>
</protein>
<dbReference type="EMBL" id="KB870808">
    <property type="protein sequence ID" value="EOA29160.1"/>
    <property type="molecule type" value="Genomic_DNA"/>
</dbReference>
<dbReference type="Gene3D" id="1.20.5.170">
    <property type="match status" value="1"/>
</dbReference>
<dbReference type="InterPro" id="IPR046347">
    <property type="entry name" value="bZIP_sf"/>
</dbReference>
<feature type="non-terminal residue" evidence="8">
    <location>
        <position position="532"/>
    </location>
</feature>
<feature type="compositionally biased region" description="Low complexity" evidence="6">
    <location>
        <begin position="280"/>
        <end position="293"/>
    </location>
</feature>
<dbReference type="InterPro" id="IPR044759">
    <property type="entry name" value="bZIP_RF2"/>
</dbReference>
<evidence type="ECO:0000256" key="1">
    <source>
        <dbReference type="ARBA" id="ARBA00004123"/>
    </source>
</evidence>
<feature type="domain" description="BZIP" evidence="7">
    <location>
        <begin position="417"/>
        <end position="480"/>
    </location>
</feature>
<accession>R0HUS2</accession>
<evidence type="ECO:0000259" key="7">
    <source>
        <dbReference type="PROSITE" id="PS50217"/>
    </source>
</evidence>
<dbReference type="PANTHER" id="PTHR13690:SF80">
    <property type="entry name" value="BZIP TRANSCRIPTION FACTOR FAMILY PROTEIN-RELATED"/>
    <property type="match status" value="1"/>
</dbReference>
<feature type="region of interest" description="Disordered" evidence="6">
    <location>
        <begin position="327"/>
        <end position="356"/>
    </location>
</feature>
<evidence type="ECO:0000313" key="8">
    <source>
        <dbReference type="EMBL" id="EOA29160.1"/>
    </source>
</evidence>
<dbReference type="InterPro" id="IPR004827">
    <property type="entry name" value="bZIP"/>
</dbReference>
<feature type="compositionally biased region" description="Polar residues" evidence="6">
    <location>
        <begin position="1"/>
        <end position="13"/>
    </location>
</feature>
<dbReference type="CDD" id="cd14703">
    <property type="entry name" value="bZIP_plant_RF2"/>
    <property type="match status" value="1"/>
</dbReference>
<dbReference type="KEGG" id="crb:17887692"/>
<proteinExistence type="predicted"/>
<feature type="region of interest" description="Disordered" evidence="6">
    <location>
        <begin position="1"/>
        <end position="115"/>
    </location>
</feature>
<feature type="compositionally biased region" description="Polar residues" evidence="6">
    <location>
        <begin position="270"/>
        <end position="279"/>
    </location>
</feature>
<dbReference type="OrthoDB" id="1114035at2759"/>
<dbReference type="GO" id="GO:0005634">
    <property type="term" value="C:nucleus"/>
    <property type="evidence" value="ECO:0007669"/>
    <property type="project" value="UniProtKB-SubCell"/>
</dbReference>
<evidence type="ECO:0000256" key="3">
    <source>
        <dbReference type="ARBA" id="ARBA00023125"/>
    </source>
</evidence>
<evidence type="ECO:0000313" key="9">
    <source>
        <dbReference type="Proteomes" id="UP000029121"/>
    </source>
</evidence>
<dbReference type="Pfam" id="PF00170">
    <property type="entry name" value="bZIP_1"/>
    <property type="match status" value="1"/>
</dbReference>
<keyword evidence="3" id="KW-0238">DNA-binding</keyword>
<dbReference type="STRING" id="81985.R0HUS2"/>
<dbReference type="SUPFAM" id="SSF57959">
    <property type="entry name" value="Leucine zipper domain"/>
    <property type="match status" value="1"/>
</dbReference>
<evidence type="ECO:0000256" key="6">
    <source>
        <dbReference type="SAM" id="MobiDB-lite"/>
    </source>
</evidence>
<evidence type="ECO:0000256" key="5">
    <source>
        <dbReference type="ARBA" id="ARBA00023242"/>
    </source>
</evidence>
<feature type="region of interest" description="Disordered" evidence="6">
    <location>
        <begin position="417"/>
        <end position="437"/>
    </location>
</feature>
<keyword evidence="4" id="KW-0804">Transcription</keyword>
<feature type="compositionally biased region" description="Polar residues" evidence="6">
    <location>
        <begin position="50"/>
        <end position="72"/>
    </location>
</feature>
<dbReference type="GO" id="GO:0003677">
    <property type="term" value="F:DNA binding"/>
    <property type="evidence" value="ECO:0007669"/>
    <property type="project" value="UniProtKB-KW"/>
</dbReference>
<name>R0HUS2_9BRAS</name>
<comment type="subcellular location">
    <subcellularLocation>
        <location evidence="1">Nucleus</location>
    </subcellularLocation>
</comment>
<feature type="compositionally biased region" description="Pro residues" evidence="6">
    <location>
        <begin position="81"/>
        <end position="91"/>
    </location>
</feature>
<dbReference type="AlphaFoldDB" id="R0HUS2"/>
<dbReference type="PROSITE" id="PS50217">
    <property type="entry name" value="BZIP"/>
    <property type="match status" value="1"/>
</dbReference>